<evidence type="ECO:0000259" key="9">
    <source>
        <dbReference type="PROSITE" id="PS51935"/>
    </source>
</evidence>
<evidence type="ECO:0000256" key="1">
    <source>
        <dbReference type="ARBA" id="ARBA00007074"/>
    </source>
</evidence>
<dbReference type="PANTHER" id="PTHR47360">
    <property type="entry name" value="MUREIN DD-ENDOPEPTIDASE MEPS/MUREIN LD-CARBOXYPEPTIDASE"/>
    <property type="match status" value="1"/>
</dbReference>
<dbReference type="PANTHER" id="PTHR47360:SF1">
    <property type="entry name" value="ENDOPEPTIDASE NLPC-RELATED"/>
    <property type="match status" value="1"/>
</dbReference>
<keyword evidence="11" id="KW-1185">Reference proteome</keyword>
<dbReference type="EMBL" id="JASNGB010000111">
    <property type="protein sequence ID" value="MDL2344784.1"/>
    <property type="molecule type" value="Genomic_DNA"/>
</dbReference>
<dbReference type="InterPro" id="IPR000064">
    <property type="entry name" value="NLP_P60_dom"/>
</dbReference>
<dbReference type="InterPro" id="IPR036779">
    <property type="entry name" value="LysM_dom_sf"/>
</dbReference>
<feature type="signal peptide" evidence="7">
    <location>
        <begin position="1"/>
        <end position="35"/>
    </location>
</feature>
<dbReference type="PROSITE" id="PS51782">
    <property type="entry name" value="LYSM"/>
    <property type="match status" value="2"/>
</dbReference>
<keyword evidence="6" id="KW-0788">Thiol protease</keyword>
<feature type="domain" description="LysM" evidence="8">
    <location>
        <begin position="111"/>
        <end position="155"/>
    </location>
</feature>
<comment type="similarity">
    <text evidence="1">Belongs to the peptidase C40 family.</text>
</comment>
<evidence type="ECO:0000256" key="5">
    <source>
        <dbReference type="ARBA" id="ARBA00022801"/>
    </source>
</evidence>
<evidence type="ECO:0000313" key="10">
    <source>
        <dbReference type="EMBL" id="MDL2344784.1"/>
    </source>
</evidence>
<feature type="domain" description="NlpC/P60" evidence="9">
    <location>
        <begin position="190"/>
        <end position="314"/>
    </location>
</feature>
<dbReference type="Pfam" id="PF01476">
    <property type="entry name" value="LysM"/>
    <property type="match status" value="2"/>
</dbReference>
<dbReference type="SUPFAM" id="SSF54001">
    <property type="entry name" value="Cysteine proteinases"/>
    <property type="match status" value="1"/>
</dbReference>
<proteinExistence type="inferred from homology"/>
<organism evidence="10 11">
    <name type="scientific">Deinococcus rhizophilus</name>
    <dbReference type="NCBI Taxonomy" id="3049544"/>
    <lineage>
        <taxon>Bacteria</taxon>
        <taxon>Thermotogati</taxon>
        <taxon>Deinococcota</taxon>
        <taxon>Deinococci</taxon>
        <taxon>Deinococcales</taxon>
        <taxon>Deinococcaceae</taxon>
        <taxon>Deinococcus</taxon>
    </lineage>
</organism>
<dbReference type="Pfam" id="PF00877">
    <property type="entry name" value="NLPC_P60"/>
    <property type="match status" value="1"/>
</dbReference>
<evidence type="ECO:0000256" key="4">
    <source>
        <dbReference type="ARBA" id="ARBA00022737"/>
    </source>
</evidence>
<keyword evidence="4" id="KW-0677">Repeat</keyword>
<dbReference type="Proteomes" id="UP001302059">
    <property type="component" value="Unassembled WGS sequence"/>
</dbReference>
<dbReference type="Gene3D" id="3.10.350.10">
    <property type="entry name" value="LysM domain"/>
    <property type="match status" value="2"/>
</dbReference>
<evidence type="ECO:0000256" key="3">
    <source>
        <dbReference type="ARBA" id="ARBA00022729"/>
    </source>
</evidence>
<evidence type="ECO:0000256" key="2">
    <source>
        <dbReference type="ARBA" id="ARBA00022670"/>
    </source>
</evidence>
<comment type="caution">
    <text evidence="10">The sequence shown here is derived from an EMBL/GenBank/DDBJ whole genome shotgun (WGS) entry which is preliminary data.</text>
</comment>
<name>A0ABT7JIA0_9DEIO</name>
<feature type="chain" id="PRO_5046351677" evidence="7">
    <location>
        <begin position="36"/>
        <end position="323"/>
    </location>
</feature>
<keyword evidence="2" id="KW-0645">Protease</keyword>
<evidence type="ECO:0000256" key="6">
    <source>
        <dbReference type="ARBA" id="ARBA00022807"/>
    </source>
</evidence>
<dbReference type="InterPro" id="IPR038765">
    <property type="entry name" value="Papain-like_cys_pep_sf"/>
</dbReference>
<evidence type="ECO:0000256" key="7">
    <source>
        <dbReference type="SAM" id="SignalP"/>
    </source>
</evidence>
<protein>
    <submittedName>
        <fullName evidence="10">NlpC/P60 family protein</fullName>
    </submittedName>
</protein>
<keyword evidence="3 7" id="KW-0732">Signal</keyword>
<accession>A0ABT7JIA0</accession>
<dbReference type="SMART" id="SM00257">
    <property type="entry name" value="LysM"/>
    <property type="match status" value="2"/>
</dbReference>
<evidence type="ECO:0000313" key="11">
    <source>
        <dbReference type="Proteomes" id="UP001302059"/>
    </source>
</evidence>
<keyword evidence="5" id="KW-0378">Hydrolase</keyword>
<reference evidence="10 11" key="1">
    <citation type="submission" date="2023-05" db="EMBL/GenBank/DDBJ databases">
        <authorList>
            <person name="Gao F."/>
        </authorList>
    </citation>
    <scope>NUCLEOTIDE SEQUENCE [LARGE SCALE GENOMIC DNA]</scope>
    <source>
        <strain evidence="10 11">MIMF12</strain>
    </source>
</reference>
<dbReference type="InterPro" id="IPR052062">
    <property type="entry name" value="Murein_DD/LD_carboxypeptidase"/>
</dbReference>
<dbReference type="PROSITE" id="PS51935">
    <property type="entry name" value="NLPC_P60"/>
    <property type="match status" value="1"/>
</dbReference>
<dbReference type="SUPFAM" id="SSF54106">
    <property type="entry name" value="LysM domain"/>
    <property type="match status" value="2"/>
</dbReference>
<dbReference type="RefSeq" id="WP_285524004.1">
    <property type="nucleotide sequence ID" value="NZ_JASNGB010000111.1"/>
</dbReference>
<feature type="domain" description="LysM" evidence="8">
    <location>
        <begin position="63"/>
        <end position="106"/>
    </location>
</feature>
<dbReference type="CDD" id="cd00118">
    <property type="entry name" value="LysM"/>
    <property type="match status" value="2"/>
</dbReference>
<evidence type="ECO:0000259" key="8">
    <source>
        <dbReference type="PROSITE" id="PS51782"/>
    </source>
</evidence>
<dbReference type="InterPro" id="IPR018392">
    <property type="entry name" value="LysM"/>
</dbReference>
<dbReference type="Gene3D" id="3.90.1720.10">
    <property type="entry name" value="endopeptidase domain like (from Nostoc punctiforme)"/>
    <property type="match status" value="1"/>
</dbReference>
<sequence length="323" mass="32801">MPAPSKPAPRFPAAVRAALVFTALGLSGSLAPALAAATATPPASPVSPALPGGAHVAGASSGGAVTVQKGDTAYSLARAHGLKVEELLALNSLSTPDLQVGQVLRVRAVGAAHTVQPKETLYGISRQYGLSVDALLAANSLPATTVLEIGQVLQIPGAAPAAAPRVLAQSLPLPLPPVAPGVVTPAAAPSATDDDWRGTAMALLGVPYVYGGTSRTGLDCSGFVLQVFSPLGVDLPRTSAAQARTGQAVEVADLQAGDLVFFDTVGRGEVTHVGIYLGGGQFVNANSYRKQVAVDRLQGDAYWEPKLLGARRVLPPVMYGSAR</sequence>
<gene>
    <name evidence="10" type="ORF">QOL99_11570</name>
</gene>